<keyword evidence="2" id="KW-0472">Membrane</keyword>
<feature type="transmembrane region" description="Helical" evidence="2">
    <location>
        <begin position="184"/>
        <end position="203"/>
    </location>
</feature>
<evidence type="ECO:0000313" key="3">
    <source>
        <dbReference type="EMBL" id="MFM9518202.1"/>
    </source>
</evidence>
<dbReference type="Proteomes" id="UP001631987">
    <property type="component" value="Unassembled WGS sequence"/>
</dbReference>
<feature type="region of interest" description="Disordered" evidence="1">
    <location>
        <begin position="224"/>
        <end position="243"/>
    </location>
</feature>
<comment type="caution">
    <text evidence="3">The sequence shown here is derived from an EMBL/GenBank/DDBJ whole genome shotgun (WGS) entry which is preliminary data.</text>
</comment>
<dbReference type="RefSeq" id="WP_409078682.1">
    <property type="nucleotide sequence ID" value="NZ_CP178857.1"/>
</dbReference>
<sequence>MDITSLPPTVFVAFGVITAALLTGFFSIMNMVSAKENKVSEFRLAWIDGLRNEIAEYTSAAQEIYRARNPNKFSGEEFHSITEKHNLEIEFYKETKEAYARAVENLSKIQLRLNPEHIRENPNGAEAKLMEAVLKARRLRNKDFKEILQCCEEIRNAAAPILKSTWDLVKRGEPWYRVIRTSSLITVLLGFYAIIAFALFIGFNTYQNEKKKMHANFSQQRMVPPQLHTDPVSEPSSKNDSSM</sequence>
<evidence type="ECO:0000313" key="4">
    <source>
        <dbReference type="Proteomes" id="UP001631987"/>
    </source>
</evidence>
<gene>
    <name evidence="3" type="ORF">ACKKH4_13220</name>
</gene>
<feature type="transmembrane region" description="Helical" evidence="2">
    <location>
        <begin position="6"/>
        <end position="28"/>
    </location>
</feature>
<accession>A0ABW9HA74</accession>
<dbReference type="EMBL" id="JBJVNW010000006">
    <property type="protein sequence ID" value="MFM9518202.1"/>
    <property type="molecule type" value="Genomic_DNA"/>
</dbReference>
<keyword evidence="2" id="KW-0812">Transmembrane</keyword>
<keyword evidence="2" id="KW-1133">Transmembrane helix</keyword>
<feature type="compositionally biased region" description="Polar residues" evidence="1">
    <location>
        <begin position="234"/>
        <end position="243"/>
    </location>
</feature>
<evidence type="ECO:0000256" key="1">
    <source>
        <dbReference type="SAM" id="MobiDB-lite"/>
    </source>
</evidence>
<name>A0ABW9HA74_9PSED</name>
<keyword evidence="4" id="KW-1185">Reference proteome</keyword>
<proteinExistence type="predicted"/>
<reference evidence="3 4" key="1">
    <citation type="submission" date="2024-12" db="EMBL/GenBank/DDBJ databases">
        <title>Pseudomonas species isolated from Lotus nodules promote plant growth.</title>
        <authorList>
            <person name="Yu Y.-H."/>
            <person name="Kurtenbach J."/>
            <person name="Crosbie D."/>
            <person name="Brachmann A."/>
            <person name="Marin M."/>
        </authorList>
    </citation>
    <scope>NUCLEOTIDE SEQUENCE [LARGE SCALE GENOMIC DNA]</scope>
    <source>
        <strain evidence="3 4">PLb12A</strain>
    </source>
</reference>
<organism evidence="3 4">
    <name type="scientific">Pseudomonas monachiensis</name>
    <dbReference type="NCBI Taxonomy" id="3060212"/>
    <lineage>
        <taxon>Bacteria</taxon>
        <taxon>Pseudomonadati</taxon>
        <taxon>Pseudomonadota</taxon>
        <taxon>Gammaproteobacteria</taxon>
        <taxon>Pseudomonadales</taxon>
        <taxon>Pseudomonadaceae</taxon>
        <taxon>Pseudomonas</taxon>
    </lineage>
</organism>
<evidence type="ECO:0000256" key="2">
    <source>
        <dbReference type="SAM" id="Phobius"/>
    </source>
</evidence>
<protein>
    <submittedName>
        <fullName evidence="3">Uncharacterized protein</fullName>
    </submittedName>
</protein>